<reference evidence="1" key="1">
    <citation type="journal article" date="2015" name="Nature">
        <title>Complex archaea that bridge the gap between prokaryotes and eukaryotes.</title>
        <authorList>
            <person name="Spang A."/>
            <person name="Saw J.H."/>
            <person name="Jorgensen S.L."/>
            <person name="Zaremba-Niedzwiedzka K."/>
            <person name="Martijn J."/>
            <person name="Lind A.E."/>
            <person name="van Eijk R."/>
            <person name="Schleper C."/>
            <person name="Guy L."/>
            <person name="Ettema T.J."/>
        </authorList>
    </citation>
    <scope>NUCLEOTIDE SEQUENCE</scope>
</reference>
<organism evidence="1">
    <name type="scientific">marine sediment metagenome</name>
    <dbReference type="NCBI Taxonomy" id="412755"/>
    <lineage>
        <taxon>unclassified sequences</taxon>
        <taxon>metagenomes</taxon>
        <taxon>ecological metagenomes</taxon>
    </lineage>
</organism>
<evidence type="ECO:0000313" key="1">
    <source>
        <dbReference type="EMBL" id="KKL92740.1"/>
    </source>
</evidence>
<dbReference type="AlphaFoldDB" id="A0A0F9IG24"/>
<protein>
    <submittedName>
        <fullName evidence="1">Uncharacterized protein</fullName>
    </submittedName>
</protein>
<dbReference type="EMBL" id="LAZR01019385">
    <property type="protein sequence ID" value="KKL92740.1"/>
    <property type="molecule type" value="Genomic_DNA"/>
</dbReference>
<proteinExistence type="predicted"/>
<sequence length="69" mass="7859">MKVDKCKHIYLPIPSDFLTVFGVDAELNKCVLCDKKVTISETLRAYQNRQAATFLKVRKLLANDKTNNS</sequence>
<accession>A0A0F9IG24</accession>
<name>A0A0F9IG24_9ZZZZ</name>
<comment type="caution">
    <text evidence="1">The sequence shown here is derived from an EMBL/GenBank/DDBJ whole genome shotgun (WGS) entry which is preliminary data.</text>
</comment>
<gene>
    <name evidence="1" type="ORF">LCGC14_1881660</name>
</gene>